<evidence type="ECO:0000313" key="1">
    <source>
        <dbReference type="EMBL" id="KAA6401792.1"/>
    </source>
</evidence>
<evidence type="ECO:0000313" key="2">
    <source>
        <dbReference type="Proteomes" id="UP000324800"/>
    </source>
</evidence>
<proteinExistence type="predicted"/>
<gene>
    <name evidence="1" type="ORF">EZS28_002686</name>
</gene>
<protein>
    <submittedName>
        <fullName evidence="1">Uncharacterized protein</fullName>
    </submittedName>
</protein>
<reference evidence="1 2" key="1">
    <citation type="submission" date="2019-03" db="EMBL/GenBank/DDBJ databases">
        <title>Single cell metagenomics reveals metabolic interactions within the superorganism composed of flagellate Streblomastix strix and complex community of Bacteroidetes bacteria on its surface.</title>
        <authorList>
            <person name="Treitli S.C."/>
            <person name="Kolisko M."/>
            <person name="Husnik F."/>
            <person name="Keeling P."/>
            <person name="Hampl V."/>
        </authorList>
    </citation>
    <scope>NUCLEOTIDE SEQUENCE [LARGE SCALE GENOMIC DNA]</scope>
    <source>
        <strain evidence="1">ST1C</strain>
    </source>
</reference>
<organism evidence="1 2">
    <name type="scientific">Streblomastix strix</name>
    <dbReference type="NCBI Taxonomy" id="222440"/>
    <lineage>
        <taxon>Eukaryota</taxon>
        <taxon>Metamonada</taxon>
        <taxon>Preaxostyla</taxon>
        <taxon>Oxymonadida</taxon>
        <taxon>Streblomastigidae</taxon>
        <taxon>Streblomastix</taxon>
    </lineage>
</organism>
<accession>A0A5J4X4T0</accession>
<comment type="caution">
    <text evidence="1">The sequence shown here is derived from an EMBL/GenBank/DDBJ whole genome shotgun (WGS) entry which is preliminary data.</text>
</comment>
<dbReference type="AlphaFoldDB" id="A0A5J4X4T0"/>
<name>A0A5J4X4T0_9EUKA</name>
<sequence length="230" mass="26837">METEYEMQDAERVIISLANSYAYVKQRKENEQPESESTTSPTEVASSLQYLIDKIWNNNTSKQVNKAPKLLQSLIALVTFRLDEHISEELDQQIFSFRSRSRDCLYQIQFSSDEQDQSELVNQEYGRMICISISAAGGKGEEQDEEILSGLYRIYMLFSELHEGRNSNQQPSFYPLPLFTQRSIEQIKEEGAIEEIEAQMNNNVYNDSIKKNAYYAKVAILNRFIRRRWI</sequence>
<dbReference type="EMBL" id="SNRW01000334">
    <property type="protein sequence ID" value="KAA6401792.1"/>
    <property type="molecule type" value="Genomic_DNA"/>
</dbReference>
<dbReference type="Proteomes" id="UP000324800">
    <property type="component" value="Unassembled WGS sequence"/>
</dbReference>